<dbReference type="InterPro" id="IPR038301">
    <property type="entry name" value="AraC-like_sf"/>
</dbReference>
<gene>
    <name evidence="1" type="ORF">E6W36_10205</name>
</gene>
<keyword evidence="2" id="KW-1185">Reference proteome</keyword>
<dbReference type="AlphaFoldDB" id="A0A4D7C781"/>
<evidence type="ECO:0000313" key="2">
    <source>
        <dbReference type="Proteomes" id="UP000298714"/>
    </source>
</evidence>
<proteinExistence type="predicted"/>
<dbReference type="EMBL" id="CP039704">
    <property type="protein sequence ID" value="QCI79775.1"/>
    <property type="molecule type" value="Genomic_DNA"/>
</dbReference>
<accession>A0A4D7C781</accession>
<sequence length="156" mass="17327">MEQVPAALTARLVDQLYHEAMDLAEETRSYFDSMGQEERRLLAPMARVVFSCESLKITTRLMHAISWLLVQKAVAAGEMTPEDANRSDRRLGLANSGVPIGQDERLAMLPEAARALVARSEDLFERACRLEQQVGQPEADVDSPARALISRLEAAF</sequence>
<reference evidence="2" key="1">
    <citation type="submission" date="2019-04" db="EMBL/GenBank/DDBJ databases">
        <title>Complete genome sequence of Sphingomonas sp. W1-2-3.</title>
        <authorList>
            <person name="Im W.T."/>
        </authorList>
    </citation>
    <scope>NUCLEOTIDE SEQUENCE [LARGE SCALE GENOMIC DNA]</scope>
    <source>
        <strain evidence="2">W1-2-3</strain>
    </source>
</reference>
<organism evidence="1 2">
    <name type="scientific">Hankyongella ginsenosidimutans</name>
    <dbReference type="NCBI Taxonomy" id="1763828"/>
    <lineage>
        <taxon>Bacteria</taxon>
        <taxon>Pseudomonadati</taxon>
        <taxon>Pseudomonadota</taxon>
        <taxon>Alphaproteobacteria</taxon>
        <taxon>Sphingomonadales</taxon>
        <taxon>Sphingomonadaceae</taxon>
        <taxon>Hankyongella</taxon>
    </lineage>
</organism>
<dbReference type="Gene3D" id="1.10.8.930">
    <property type="entry name" value="Protein of unknown function DUF1465"/>
    <property type="match status" value="1"/>
</dbReference>
<dbReference type="RefSeq" id="WP_222872600.1">
    <property type="nucleotide sequence ID" value="NZ_CP039704.1"/>
</dbReference>
<name>A0A4D7C781_9SPHN</name>
<dbReference type="KEGG" id="hgn:E6W36_10205"/>
<dbReference type="InterPro" id="IPR010848">
    <property type="entry name" value="DUF1465"/>
</dbReference>
<evidence type="ECO:0000313" key="1">
    <source>
        <dbReference type="EMBL" id="QCI79775.1"/>
    </source>
</evidence>
<dbReference type="Pfam" id="PF07323">
    <property type="entry name" value="DUF1465"/>
    <property type="match status" value="1"/>
</dbReference>
<dbReference type="Proteomes" id="UP000298714">
    <property type="component" value="Chromosome"/>
</dbReference>
<protein>
    <submittedName>
        <fullName evidence="1">DUF1465 family protein</fullName>
    </submittedName>
</protein>